<dbReference type="PANTHER" id="PTHR21064:SF1">
    <property type="entry name" value="HYDROXYLYSINE KINASE"/>
    <property type="match status" value="1"/>
</dbReference>
<comment type="caution">
    <text evidence="14">The sequence shown here is derived from an EMBL/GenBank/DDBJ whole genome shotgun (WGS) entry which is preliminary data.</text>
</comment>
<evidence type="ECO:0000256" key="1">
    <source>
        <dbReference type="ARBA" id="ARBA00004496"/>
    </source>
</evidence>
<gene>
    <name evidence="14" type="ORF">N5K24_27770</name>
</gene>
<keyword evidence="8" id="KW-0067">ATP-binding</keyword>
<comment type="catalytic activity">
    <reaction evidence="9">
        <text>(5R)-5-hydroxy-L-lysine + GTP = (5R)-5-phosphooxy-L-lysine + GDP + H(+)</text>
        <dbReference type="Rhea" id="RHEA:19049"/>
        <dbReference type="ChEBI" id="CHEBI:15378"/>
        <dbReference type="ChEBI" id="CHEBI:37565"/>
        <dbReference type="ChEBI" id="CHEBI:57882"/>
        <dbReference type="ChEBI" id="CHEBI:58189"/>
        <dbReference type="ChEBI" id="CHEBI:58357"/>
        <dbReference type="EC" id="2.7.1.81"/>
    </reaction>
</comment>
<evidence type="ECO:0000256" key="9">
    <source>
        <dbReference type="ARBA" id="ARBA00036820"/>
    </source>
</evidence>
<dbReference type="EMBL" id="JAOCKG010000019">
    <property type="protein sequence ID" value="MDH2054231.1"/>
    <property type="molecule type" value="Genomic_DNA"/>
</dbReference>
<evidence type="ECO:0000256" key="12">
    <source>
        <dbReference type="ARBA" id="ARBA00040505"/>
    </source>
</evidence>
<evidence type="ECO:0000313" key="14">
    <source>
        <dbReference type="EMBL" id="MDH2054231.1"/>
    </source>
</evidence>
<proteinExistence type="predicted"/>
<reference evidence="14" key="1">
    <citation type="submission" date="2022-09" db="EMBL/GenBank/DDBJ databases">
        <title>Intensive care unit water sources are persistently colonized with multi-drug resistant bacteria and are the site of extensive horizontal gene transfer of antibiotic resistance genes.</title>
        <authorList>
            <person name="Diorio-Toth L."/>
        </authorList>
    </citation>
    <scope>NUCLEOTIDE SEQUENCE</scope>
    <source>
        <strain evidence="14">GD03676</strain>
    </source>
</reference>
<dbReference type="Pfam" id="PF01636">
    <property type="entry name" value="APH"/>
    <property type="match status" value="1"/>
</dbReference>
<keyword evidence="7" id="KW-0418">Kinase</keyword>
<dbReference type="GO" id="GO:0005737">
    <property type="term" value="C:cytoplasm"/>
    <property type="evidence" value="ECO:0007669"/>
    <property type="project" value="UniProtKB-SubCell"/>
</dbReference>
<evidence type="ECO:0000256" key="8">
    <source>
        <dbReference type="ARBA" id="ARBA00022840"/>
    </source>
</evidence>
<dbReference type="GO" id="GO:0004413">
    <property type="term" value="F:homoserine kinase activity"/>
    <property type="evidence" value="ECO:0007669"/>
    <property type="project" value="InterPro"/>
</dbReference>
<dbReference type="Gene3D" id="3.90.1200.10">
    <property type="match status" value="1"/>
</dbReference>
<keyword evidence="6" id="KW-0547">Nucleotide-binding</keyword>
<organism evidence="14 15">
    <name type="scientific">Achromobacter marplatensis</name>
    <dbReference type="NCBI Taxonomy" id="470868"/>
    <lineage>
        <taxon>Bacteria</taxon>
        <taxon>Pseudomonadati</taxon>
        <taxon>Pseudomonadota</taxon>
        <taxon>Betaproteobacteria</taxon>
        <taxon>Burkholderiales</taxon>
        <taxon>Alcaligenaceae</taxon>
        <taxon>Achromobacter</taxon>
    </lineage>
</organism>
<dbReference type="InterPro" id="IPR011009">
    <property type="entry name" value="Kinase-like_dom_sf"/>
</dbReference>
<name>A0AA43B199_9BURK</name>
<feature type="domain" description="Aminoglycoside phosphotransferase" evidence="13">
    <location>
        <begin position="45"/>
        <end position="277"/>
    </location>
</feature>
<evidence type="ECO:0000256" key="2">
    <source>
        <dbReference type="ARBA" id="ARBA00022490"/>
    </source>
</evidence>
<dbReference type="GO" id="GO:0047992">
    <property type="term" value="F:hydroxylysine kinase activity"/>
    <property type="evidence" value="ECO:0007669"/>
    <property type="project" value="UniProtKB-EC"/>
</dbReference>
<dbReference type="Proteomes" id="UP001161276">
    <property type="component" value="Unassembled WGS sequence"/>
</dbReference>
<dbReference type="GO" id="GO:0009088">
    <property type="term" value="P:threonine biosynthetic process"/>
    <property type="evidence" value="ECO:0007669"/>
    <property type="project" value="UniProtKB-KW"/>
</dbReference>
<evidence type="ECO:0000256" key="11">
    <source>
        <dbReference type="ARBA" id="ARBA00038873"/>
    </source>
</evidence>
<evidence type="ECO:0000259" key="13">
    <source>
        <dbReference type="Pfam" id="PF01636"/>
    </source>
</evidence>
<evidence type="ECO:0000256" key="4">
    <source>
        <dbReference type="ARBA" id="ARBA00022679"/>
    </source>
</evidence>
<dbReference type="SUPFAM" id="SSF56112">
    <property type="entry name" value="Protein kinase-like (PK-like)"/>
    <property type="match status" value="1"/>
</dbReference>
<sequence>MTIRSTATPTAEQALFAAEAPKLTIDDARAIAWDVFGLRAQAELLSSERDQNFHLRLDDGSAYVLKATHPAEDPAVTDFQTRAQLHLMRADSSLPVPHLLLTRDGRYVHWHDGPAGVRRAIRVITFLSGTPLYRTPRSASQAQALGHALAGFDLALRGFEHPTADHTLLWDLQHAEQVADLLAGIEDADQRALAERTLARFMAHVRPALPGLRRQVIHNDLNPYNVLVDAAQPDRISAILDFGDMVQAPLVQDLAVACSYLLEDSASPLDRAALCVARYHRMNPLTDPEIALLPDLIAARLLLTVAITGWRAKQHPENRTYILRNNAPAWIGLARLAALPQGRARDILSRACGATLENPA</sequence>
<comment type="subcellular location">
    <subcellularLocation>
        <location evidence="1">Cytoplasm</location>
    </subcellularLocation>
</comment>
<evidence type="ECO:0000256" key="10">
    <source>
        <dbReference type="ARBA" id="ARBA00037368"/>
    </source>
</evidence>
<dbReference type="InterPro" id="IPR002575">
    <property type="entry name" value="Aminoglycoside_PTrfase"/>
</dbReference>
<keyword evidence="5" id="KW-0791">Threonine biosynthesis</keyword>
<dbReference type="RefSeq" id="WP_280029591.1">
    <property type="nucleotide sequence ID" value="NZ_CBDEUO010000011.1"/>
</dbReference>
<dbReference type="PANTHER" id="PTHR21064">
    <property type="entry name" value="AMINOGLYCOSIDE PHOSPHOTRANSFERASE DOMAIN-CONTAINING PROTEIN-RELATED"/>
    <property type="match status" value="1"/>
</dbReference>
<keyword evidence="4" id="KW-0808">Transferase</keyword>
<dbReference type="EC" id="2.7.1.81" evidence="11"/>
<evidence type="ECO:0000256" key="5">
    <source>
        <dbReference type="ARBA" id="ARBA00022697"/>
    </source>
</evidence>
<evidence type="ECO:0000313" key="15">
    <source>
        <dbReference type="Proteomes" id="UP001161276"/>
    </source>
</evidence>
<accession>A0AA43B199</accession>
<dbReference type="AlphaFoldDB" id="A0AA43B199"/>
<evidence type="ECO:0000256" key="3">
    <source>
        <dbReference type="ARBA" id="ARBA00022605"/>
    </source>
</evidence>
<evidence type="ECO:0000256" key="7">
    <source>
        <dbReference type="ARBA" id="ARBA00022777"/>
    </source>
</evidence>
<keyword evidence="3" id="KW-0028">Amino-acid biosynthesis</keyword>
<comment type="function">
    <text evidence="10">Catalyzes the GTP-dependent phosphorylation of 5-hydroxy-L-lysine.</text>
</comment>
<dbReference type="InterPro" id="IPR050249">
    <property type="entry name" value="Pseudomonas-type_ThrB"/>
</dbReference>
<dbReference type="CDD" id="cd05153">
    <property type="entry name" value="HomoserineK_II"/>
    <property type="match status" value="1"/>
</dbReference>
<dbReference type="GO" id="GO:0005524">
    <property type="term" value="F:ATP binding"/>
    <property type="evidence" value="ECO:0007669"/>
    <property type="project" value="UniProtKB-KW"/>
</dbReference>
<dbReference type="InterPro" id="IPR005280">
    <property type="entry name" value="Homoserine_kinase_II"/>
</dbReference>
<evidence type="ECO:0000256" key="6">
    <source>
        <dbReference type="ARBA" id="ARBA00022741"/>
    </source>
</evidence>
<keyword evidence="2" id="KW-0963">Cytoplasm</keyword>
<protein>
    <recommendedName>
        <fullName evidence="12">Hydroxylysine kinase</fullName>
        <ecNumber evidence="11">2.7.1.81</ecNumber>
    </recommendedName>
</protein>